<dbReference type="PANTHER" id="PTHR34584">
    <property type="entry name" value="NA(+)/H(+) ANTIPORTER SUBUNIT E1"/>
    <property type="match status" value="1"/>
</dbReference>
<evidence type="ECO:0000313" key="7">
    <source>
        <dbReference type="EMBL" id="AFC69336.1"/>
    </source>
</evidence>
<sequence length="111" mass="12762">MLMLTKIKLISYFPWLLLEIWKSAFAVIKIIWQRKIGIEPVFEWVDAEGLEEIGEIMYGNSITLTPGTVTLDINNNMLLVHALNKSSITDLQRGIMIKKIKQILKTTCSRK</sequence>
<dbReference type="PANTHER" id="PTHR34584:SF1">
    <property type="entry name" value="NA(+)_H(+) ANTIPORTER SUBUNIT E1"/>
    <property type="match status" value="1"/>
</dbReference>
<keyword evidence="3" id="KW-1003">Cell membrane</keyword>
<evidence type="ECO:0000256" key="6">
    <source>
        <dbReference type="ARBA" id="ARBA00023136"/>
    </source>
</evidence>
<dbReference type="InterPro" id="IPR002758">
    <property type="entry name" value="Cation_antiport_E"/>
</dbReference>
<protein>
    <submittedName>
        <fullName evidence="7">Putative monovalent cation/H+ antiporter subunit E</fullName>
    </submittedName>
</protein>
<dbReference type="GO" id="GO:0005886">
    <property type="term" value="C:plasma membrane"/>
    <property type="evidence" value="ECO:0007669"/>
    <property type="project" value="UniProtKB-SubCell"/>
</dbReference>
<evidence type="ECO:0000313" key="8">
    <source>
        <dbReference type="Proteomes" id="UP000008005"/>
    </source>
</evidence>
<evidence type="ECO:0000256" key="2">
    <source>
        <dbReference type="ARBA" id="ARBA00006228"/>
    </source>
</evidence>
<evidence type="ECO:0000256" key="3">
    <source>
        <dbReference type="ARBA" id="ARBA00022475"/>
    </source>
</evidence>
<evidence type="ECO:0000256" key="5">
    <source>
        <dbReference type="ARBA" id="ARBA00022989"/>
    </source>
</evidence>
<proteinExistence type="inferred from homology"/>
<comment type="similarity">
    <text evidence="2">Belongs to the CPA3 antiporters (TC 2.A.63) subunit E family.</text>
</comment>
<keyword evidence="5" id="KW-1133">Transmembrane helix</keyword>
<dbReference type="Pfam" id="PF01899">
    <property type="entry name" value="MNHE"/>
    <property type="match status" value="1"/>
</dbReference>
<dbReference type="HOGENOM" id="CLU_086615_6_2_5"/>
<dbReference type="STRING" id="1105111.MCE_01645"/>
<name>H8K492_RICAG</name>
<keyword evidence="6" id="KW-0472">Membrane</keyword>
<dbReference type="EMBL" id="CP003334">
    <property type="protein sequence ID" value="AFC69336.1"/>
    <property type="molecule type" value="Genomic_DNA"/>
</dbReference>
<dbReference type="KEGG" id="ram:MCE_01645"/>
<gene>
    <name evidence="7" type="ordered locus">MCE_01645</name>
</gene>
<accession>H8K492</accession>
<dbReference type="RefSeq" id="WP_014391868.1">
    <property type="nucleotide sequence ID" value="NC_017028.1"/>
</dbReference>
<dbReference type="Proteomes" id="UP000008005">
    <property type="component" value="Chromosome"/>
</dbReference>
<keyword evidence="4" id="KW-0812">Transmembrane</keyword>
<dbReference type="GO" id="GO:0008324">
    <property type="term" value="F:monoatomic cation transmembrane transporter activity"/>
    <property type="evidence" value="ECO:0007669"/>
    <property type="project" value="InterPro"/>
</dbReference>
<dbReference type="NCBIfam" id="NF005131">
    <property type="entry name" value="PRK06580.1"/>
    <property type="match status" value="1"/>
</dbReference>
<dbReference type="AlphaFoldDB" id="H8K492"/>
<evidence type="ECO:0000256" key="4">
    <source>
        <dbReference type="ARBA" id="ARBA00022692"/>
    </source>
</evidence>
<reference evidence="7 8" key="2">
    <citation type="journal article" date="2016" name="Int. J. Syst. Evol. Microbiol.">
        <title>Rickettsia amblyommatis sp. nov., a spotted fever group Rickettsia associated with multiple species of Amblyomma ticks in North, Central and South America.</title>
        <authorList>
            <person name="Karpathy S.E."/>
            <person name="Slater K.S."/>
            <person name="Goldsmith C.S."/>
            <person name="Nicholson W.L."/>
            <person name="Paddock C.D."/>
        </authorList>
    </citation>
    <scope>NUCLEOTIDE SEQUENCE [LARGE SCALE GENOMIC DNA]</scope>
    <source>
        <strain evidence="7 8">GAT-30V</strain>
    </source>
</reference>
<comment type="subcellular location">
    <subcellularLocation>
        <location evidence="1">Cell membrane</location>
        <topology evidence="1">Multi-pass membrane protein</topology>
    </subcellularLocation>
</comment>
<organism evidence="7 8">
    <name type="scientific">Rickettsia amblyommatis (strain GAT-30V)</name>
    <name type="common">Rickettsia amblyommii</name>
    <dbReference type="NCBI Taxonomy" id="1105111"/>
    <lineage>
        <taxon>Bacteria</taxon>
        <taxon>Pseudomonadati</taxon>
        <taxon>Pseudomonadota</taxon>
        <taxon>Alphaproteobacteria</taxon>
        <taxon>Rickettsiales</taxon>
        <taxon>Rickettsiaceae</taxon>
        <taxon>Rickettsieae</taxon>
        <taxon>Rickettsia</taxon>
        <taxon>spotted fever group</taxon>
    </lineage>
</organism>
<reference evidence="8" key="1">
    <citation type="submission" date="2012-02" db="EMBL/GenBank/DDBJ databases">
        <title>Complete genome sequence of Candidatus Rickettsia amblyommii strain GAT-30V.</title>
        <authorList>
            <person name="Johnson S.L."/>
            <person name="Munk A.C."/>
            <person name="Han S."/>
            <person name="Bruce D.C."/>
            <person name="Dasch G.A."/>
        </authorList>
    </citation>
    <scope>NUCLEOTIDE SEQUENCE [LARGE SCALE GENOMIC DNA]</scope>
    <source>
        <strain evidence="8">GAT-30V</strain>
    </source>
</reference>
<evidence type="ECO:0000256" key="1">
    <source>
        <dbReference type="ARBA" id="ARBA00004651"/>
    </source>
</evidence>